<evidence type="ECO:0000256" key="6">
    <source>
        <dbReference type="ARBA" id="ARBA00022723"/>
    </source>
</evidence>
<evidence type="ECO:0000256" key="4">
    <source>
        <dbReference type="ARBA" id="ARBA00022490"/>
    </source>
</evidence>
<dbReference type="InterPro" id="IPR027417">
    <property type="entry name" value="P-loop_NTPase"/>
</dbReference>
<evidence type="ECO:0000256" key="1">
    <source>
        <dbReference type="ARBA" id="ARBA00004496"/>
    </source>
</evidence>
<dbReference type="PANTHER" id="PTHR33540:SF2">
    <property type="entry name" value="TRNA THREONYLCARBAMOYLADENOSINE BIOSYNTHESIS PROTEIN TSAE"/>
    <property type="match status" value="1"/>
</dbReference>
<sequence>MQLTIQSITKLPEAAKAIIEHAAGNKIFLFYGDMGAGKTTLIKELCKALGTTDNISSPTFSIVNEYHTAKDKIYHFDFYRLKDQTEALDMGYEEYFYAGAWCFIEWPGKIPDLLPERYSNISIRVLDDGARQITVENI</sequence>
<evidence type="ECO:0000313" key="11">
    <source>
        <dbReference type="EMBL" id="GAA3993277.1"/>
    </source>
</evidence>
<keyword evidence="12" id="KW-1185">Reference proteome</keyword>
<dbReference type="Pfam" id="PF02367">
    <property type="entry name" value="TsaE"/>
    <property type="match status" value="1"/>
</dbReference>
<proteinExistence type="inferred from homology"/>
<gene>
    <name evidence="11" type="primary">tsaE</name>
    <name evidence="11" type="ORF">GCM10022210_53910</name>
</gene>
<dbReference type="NCBIfam" id="TIGR00150">
    <property type="entry name" value="T6A_YjeE"/>
    <property type="match status" value="1"/>
</dbReference>
<evidence type="ECO:0000256" key="9">
    <source>
        <dbReference type="ARBA" id="ARBA00022842"/>
    </source>
</evidence>
<reference evidence="12" key="1">
    <citation type="journal article" date="2019" name="Int. J. Syst. Evol. Microbiol.">
        <title>The Global Catalogue of Microorganisms (GCM) 10K type strain sequencing project: providing services to taxonomists for standard genome sequencing and annotation.</title>
        <authorList>
            <consortium name="The Broad Institute Genomics Platform"/>
            <consortium name="The Broad Institute Genome Sequencing Center for Infectious Disease"/>
            <person name="Wu L."/>
            <person name="Ma J."/>
        </authorList>
    </citation>
    <scope>NUCLEOTIDE SEQUENCE [LARGE SCALE GENOMIC DNA]</scope>
    <source>
        <strain evidence="12">JCM 16601</strain>
    </source>
</reference>
<keyword evidence="9" id="KW-0460">Magnesium</keyword>
<keyword evidence="5" id="KW-0819">tRNA processing</keyword>
<evidence type="ECO:0000256" key="2">
    <source>
        <dbReference type="ARBA" id="ARBA00007599"/>
    </source>
</evidence>
<comment type="caution">
    <text evidence="11">The sequence shown here is derived from an EMBL/GenBank/DDBJ whole genome shotgun (WGS) entry which is preliminary data.</text>
</comment>
<dbReference type="PANTHER" id="PTHR33540">
    <property type="entry name" value="TRNA THREONYLCARBAMOYLADENOSINE BIOSYNTHESIS PROTEIN TSAE"/>
    <property type="match status" value="1"/>
</dbReference>
<dbReference type="Proteomes" id="UP001500742">
    <property type="component" value="Unassembled WGS sequence"/>
</dbReference>
<name>A0ABP7R704_9SPHI</name>
<evidence type="ECO:0000256" key="3">
    <source>
        <dbReference type="ARBA" id="ARBA00019010"/>
    </source>
</evidence>
<evidence type="ECO:0000313" key="12">
    <source>
        <dbReference type="Proteomes" id="UP001500742"/>
    </source>
</evidence>
<evidence type="ECO:0000256" key="7">
    <source>
        <dbReference type="ARBA" id="ARBA00022741"/>
    </source>
</evidence>
<dbReference type="RefSeq" id="WP_259096871.1">
    <property type="nucleotide sequence ID" value="NZ_BAAAZC010000051.1"/>
</dbReference>
<dbReference type="Gene3D" id="3.40.50.300">
    <property type="entry name" value="P-loop containing nucleotide triphosphate hydrolases"/>
    <property type="match status" value="1"/>
</dbReference>
<dbReference type="EMBL" id="BAAAZC010000051">
    <property type="protein sequence ID" value="GAA3993277.1"/>
    <property type="molecule type" value="Genomic_DNA"/>
</dbReference>
<keyword evidence="7" id="KW-0547">Nucleotide-binding</keyword>
<organism evidence="11 12">
    <name type="scientific">Mucilaginibacter dorajii</name>
    <dbReference type="NCBI Taxonomy" id="692994"/>
    <lineage>
        <taxon>Bacteria</taxon>
        <taxon>Pseudomonadati</taxon>
        <taxon>Bacteroidota</taxon>
        <taxon>Sphingobacteriia</taxon>
        <taxon>Sphingobacteriales</taxon>
        <taxon>Sphingobacteriaceae</taxon>
        <taxon>Mucilaginibacter</taxon>
    </lineage>
</organism>
<evidence type="ECO:0000256" key="10">
    <source>
        <dbReference type="ARBA" id="ARBA00032441"/>
    </source>
</evidence>
<evidence type="ECO:0000256" key="8">
    <source>
        <dbReference type="ARBA" id="ARBA00022840"/>
    </source>
</evidence>
<accession>A0ABP7R704</accession>
<dbReference type="InterPro" id="IPR003442">
    <property type="entry name" value="T6A_TsaE"/>
</dbReference>
<comment type="similarity">
    <text evidence="2">Belongs to the TsaE family.</text>
</comment>
<comment type="subcellular location">
    <subcellularLocation>
        <location evidence="1">Cytoplasm</location>
    </subcellularLocation>
</comment>
<keyword evidence="6" id="KW-0479">Metal-binding</keyword>
<dbReference type="SUPFAM" id="SSF52540">
    <property type="entry name" value="P-loop containing nucleoside triphosphate hydrolases"/>
    <property type="match status" value="1"/>
</dbReference>
<evidence type="ECO:0000256" key="5">
    <source>
        <dbReference type="ARBA" id="ARBA00022694"/>
    </source>
</evidence>
<protein>
    <recommendedName>
        <fullName evidence="3">tRNA threonylcarbamoyladenosine biosynthesis protein TsaE</fullName>
    </recommendedName>
    <alternativeName>
        <fullName evidence="10">t(6)A37 threonylcarbamoyladenosine biosynthesis protein TsaE</fullName>
    </alternativeName>
</protein>
<keyword evidence="4" id="KW-0963">Cytoplasm</keyword>
<keyword evidence="8" id="KW-0067">ATP-binding</keyword>